<feature type="transmembrane region" description="Helical" evidence="1">
    <location>
        <begin position="9"/>
        <end position="26"/>
    </location>
</feature>
<protein>
    <submittedName>
        <fullName evidence="2">Uncharacterized protein</fullName>
    </submittedName>
</protein>
<sequence>MNKRKLQSFYIFIGFLTLVLVNYPIIDYILEMRTGKTPAILIYLLLVGMIVSLIGFILEKKNR</sequence>
<keyword evidence="1" id="KW-0812">Transmembrane</keyword>
<keyword evidence="1" id="KW-1133">Transmembrane helix</keyword>
<name>A0A8J6PFG4_9FLAO</name>
<comment type="caution">
    <text evidence="2">The sequence shown here is derived from an EMBL/GenBank/DDBJ whole genome shotgun (WGS) entry which is preliminary data.</text>
</comment>
<feature type="transmembrane region" description="Helical" evidence="1">
    <location>
        <begin position="38"/>
        <end position="58"/>
    </location>
</feature>
<dbReference type="EMBL" id="JACVEL010000010">
    <property type="protein sequence ID" value="MBC9813415.1"/>
    <property type="molecule type" value="Genomic_DNA"/>
</dbReference>
<gene>
    <name evidence="2" type="ORF">H9Y05_13130</name>
</gene>
<evidence type="ECO:0000256" key="1">
    <source>
        <dbReference type="SAM" id="Phobius"/>
    </source>
</evidence>
<proteinExistence type="predicted"/>
<keyword evidence="1" id="KW-0472">Membrane</keyword>
<dbReference type="RefSeq" id="WP_163492182.1">
    <property type="nucleotide sequence ID" value="NZ_JACVEL010000010.1"/>
</dbReference>
<evidence type="ECO:0000313" key="3">
    <source>
        <dbReference type="Proteomes" id="UP000652681"/>
    </source>
</evidence>
<organism evidence="2 3">
    <name type="scientific">Taishania pollutisoli</name>
    <dbReference type="NCBI Taxonomy" id="2766479"/>
    <lineage>
        <taxon>Bacteria</taxon>
        <taxon>Pseudomonadati</taxon>
        <taxon>Bacteroidota</taxon>
        <taxon>Flavobacteriia</taxon>
        <taxon>Flavobacteriales</taxon>
        <taxon>Crocinitomicaceae</taxon>
        <taxon>Taishania</taxon>
    </lineage>
</organism>
<accession>A0A8J6PFG4</accession>
<evidence type="ECO:0000313" key="2">
    <source>
        <dbReference type="EMBL" id="MBC9813415.1"/>
    </source>
</evidence>
<dbReference type="Proteomes" id="UP000652681">
    <property type="component" value="Unassembled WGS sequence"/>
</dbReference>
<reference evidence="2" key="1">
    <citation type="submission" date="2020-09" db="EMBL/GenBank/DDBJ databases">
        <title>Taishania pollutisoli gen. nov., sp. nov., Isolated from Tetrabromobisphenol A-Contaminated Soil.</title>
        <authorList>
            <person name="Chen Q."/>
        </authorList>
    </citation>
    <scope>NUCLEOTIDE SEQUENCE</scope>
    <source>
        <strain evidence="2">CZZ-1</strain>
    </source>
</reference>
<keyword evidence="3" id="KW-1185">Reference proteome</keyword>
<dbReference type="AlphaFoldDB" id="A0A8J6PFG4"/>